<dbReference type="GO" id="GO:0003682">
    <property type="term" value="F:chromatin binding"/>
    <property type="evidence" value="ECO:0007669"/>
    <property type="project" value="TreeGrafter"/>
</dbReference>
<dbReference type="InterPro" id="IPR031739">
    <property type="entry name" value="Ncaph2"/>
</dbReference>
<dbReference type="GO" id="GO:0010032">
    <property type="term" value="P:meiotic chromosome condensation"/>
    <property type="evidence" value="ECO:0007669"/>
    <property type="project" value="TreeGrafter"/>
</dbReference>
<evidence type="ECO:0000313" key="2">
    <source>
        <dbReference type="EMBL" id="KAF7429978.1"/>
    </source>
</evidence>
<sequence length="637" mass="73147">MVNLQDISCQLMKPAKDLASWNFPLSEILQEYYSLLEEHCNVNFGEAALILQNSVNIYVHRVERLRDETACLSGMFIGYEDGNANENSKHNKKNFKNSINFDDFKLCNLADEVGKNINTKNKFNVEKPVKLLTRRFAQLENIAEDLVHNMTEIIDIHGDVIGKKYHFRCNQYLNMNGQLIDEPTPDDFGIMDIDISATSGYCSNMSTFDSSYNFSNPISICNIVTNNNTETLTNCCLSPVLDNTDSIDIEDFNVTSNTINEKEESAIVAGKEKFQKNSETDKQLLINHDRNMNDTDKVCNIPDNKNHLSNKRLKEIKCPTDTKKIVHSKIWEPISLTHNISIKKKRIDLINTTSSIISKTESRKRKMISQIYKDECIVNFLLKESKMLEENNSLHRSKEQILPQFKSGKTFDCFKSKEKLTSFNCETTDATMDDLKMRQNSTEDNTFTDDIFLDDSGILANSSSILDYETRPVSPTDSIISRSNSISSQFDSQNSLPNYERLIEDRMKELLENADVQTELDRKINKWHQSIQSKLAEVEQKPIFRIQNYASQIIQKLNDKNQNASFDNIVDGEHSYDVARYFLALLQLANTYNVDIKKNKNIDECIEIILLDADVNQRYASAARCNNNFNNKFAPYE</sequence>
<dbReference type="InterPro" id="IPR031737">
    <property type="entry name" value="CNDH2_C"/>
</dbReference>
<evidence type="ECO:0000313" key="3">
    <source>
        <dbReference type="Proteomes" id="UP000600918"/>
    </source>
</evidence>
<dbReference type="Pfam" id="PF16858">
    <property type="entry name" value="CNDH2_C"/>
    <property type="match status" value="1"/>
</dbReference>
<dbReference type="GO" id="GO:0000796">
    <property type="term" value="C:condensin complex"/>
    <property type="evidence" value="ECO:0007669"/>
    <property type="project" value="TreeGrafter"/>
</dbReference>
<comment type="caution">
    <text evidence="2">The sequence shown here is derived from an EMBL/GenBank/DDBJ whole genome shotgun (WGS) entry which is preliminary data.</text>
</comment>
<dbReference type="Gene3D" id="1.10.10.580">
    <property type="entry name" value="Structural maintenance of chromosome 1. Chain E"/>
    <property type="match status" value="1"/>
</dbReference>
<keyword evidence="3" id="KW-1185">Reference proteome</keyword>
<feature type="domain" description="Condensin-2 complex subunit H2 C-terminal" evidence="1">
    <location>
        <begin position="498"/>
        <end position="605"/>
    </location>
</feature>
<dbReference type="EMBL" id="JACSDY010000004">
    <property type="protein sequence ID" value="KAF7429978.1"/>
    <property type="molecule type" value="Genomic_DNA"/>
</dbReference>
<accession>A0A834P6P8</accession>
<dbReference type="PANTHER" id="PTHR14324:SF3">
    <property type="entry name" value="CONDENSIN-2 COMPLEX SUBUNIT H2"/>
    <property type="match status" value="1"/>
</dbReference>
<protein>
    <recommendedName>
        <fullName evidence="1">Condensin-2 complex subunit H2 C-terminal domain-containing protein</fullName>
    </recommendedName>
</protein>
<gene>
    <name evidence="2" type="ORF">H0235_006376</name>
</gene>
<dbReference type="Proteomes" id="UP000600918">
    <property type="component" value="Unassembled WGS sequence"/>
</dbReference>
<dbReference type="GO" id="GO:0005634">
    <property type="term" value="C:nucleus"/>
    <property type="evidence" value="ECO:0007669"/>
    <property type="project" value="TreeGrafter"/>
</dbReference>
<proteinExistence type="predicted"/>
<dbReference type="GO" id="GO:0051306">
    <property type="term" value="P:mitotic sister chromatid separation"/>
    <property type="evidence" value="ECO:0007669"/>
    <property type="project" value="TreeGrafter"/>
</dbReference>
<dbReference type="InterPro" id="IPR023093">
    <property type="entry name" value="ScpA-like_C"/>
</dbReference>
<organism evidence="2 3">
    <name type="scientific">Vespula pensylvanica</name>
    <name type="common">Western yellow jacket</name>
    <name type="synonym">Wasp</name>
    <dbReference type="NCBI Taxonomy" id="30213"/>
    <lineage>
        <taxon>Eukaryota</taxon>
        <taxon>Metazoa</taxon>
        <taxon>Ecdysozoa</taxon>
        <taxon>Arthropoda</taxon>
        <taxon>Hexapoda</taxon>
        <taxon>Insecta</taxon>
        <taxon>Pterygota</taxon>
        <taxon>Neoptera</taxon>
        <taxon>Endopterygota</taxon>
        <taxon>Hymenoptera</taxon>
        <taxon>Apocrita</taxon>
        <taxon>Aculeata</taxon>
        <taxon>Vespoidea</taxon>
        <taxon>Vespidae</taxon>
        <taxon>Vespinae</taxon>
        <taxon>Vespula</taxon>
    </lineage>
</organism>
<evidence type="ECO:0000259" key="1">
    <source>
        <dbReference type="Pfam" id="PF16858"/>
    </source>
</evidence>
<reference evidence="2" key="1">
    <citation type="journal article" date="2020" name="G3 (Bethesda)">
        <title>High-Quality Assemblies for Three Invasive Social Wasps from the &lt;i&gt;Vespula&lt;/i&gt; Genus.</title>
        <authorList>
            <person name="Harrop T.W.R."/>
            <person name="Guhlin J."/>
            <person name="McLaughlin G.M."/>
            <person name="Permina E."/>
            <person name="Stockwell P."/>
            <person name="Gilligan J."/>
            <person name="Le Lec M.F."/>
            <person name="Gruber M.A.M."/>
            <person name="Quinn O."/>
            <person name="Lovegrove M."/>
            <person name="Duncan E.J."/>
            <person name="Remnant E.J."/>
            <person name="Van Eeckhoven J."/>
            <person name="Graham B."/>
            <person name="Knapp R.A."/>
            <person name="Langford K.W."/>
            <person name="Kronenberg Z."/>
            <person name="Press M.O."/>
            <person name="Eacker S.M."/>
            <person name="Wilson-Rankin E.E."/>
            <person name="Purcell J."/>
            <person name="Lester P.J."/>
            <person name="Dearden P.K."/>
        </authorList>
    </citation>
    <scope>NUCLEOTIDE SEQUENCE</scope>
    <source>
        <strain evidence="2">Volc-1</strain>
    </source>
</reference>
<name>A0A834P6P8_VESPE</name>
<dbReference type="PANTHER" id="PTHR14324">
    <property type="entry name" value="CONDENSIN-2 COMPLEX SUBUNIT H2"/>
    <property type="match status" value="1"/>
</dbReference>
<dbReference type="AlphaFoldDB" id="A0A834P6P8"/>